<feature type="region of interest" description="Disordered" evidence="1">
    <location>
        <begin position="318"/>
        <end position="450"/>
    </location>
</feature>
<evidence type="ECO:0000256" key="1">
    <source>
        <dbReference type="SAM" id="MobiDB-lite"/>
    </source>
</evidence>
<feature type="compositionally biased region" description="Low complexity" evidence="1">
    <location>
        <begin position="400"/>
        <end position="418"/>
    </location>
</feature>
<evidence type="ECO:0000313" key="2">
    <source>
        <dbReference type="EMBL" id="JAS22669.1"/>
    </source>
</evidence>
<name>A0A1B6DAE2_9HEMI</name>
<feature type="non-terminal residue" evidence="2">
    <location>
        <position position="1"/>
    </location>
</feature>
<feature type="region of interest" description="Disordered" evidence="1">
    <location>
        <begin position="143"/>
        <end position="232"/>
    </location>
</feature>
<organism evidence="2">
    <name type="scientific">Clastoptera arizonana</name>
    <name type="common">Arizona spittle bug</name>
    <dbReference type="NCBI Taxonomy" id="38151"/>
    <lineage>
        <taxon>Eukaryota</taxon>
        <taxon>Metazoa</taxon>
        <taxon>Ecdysozoa</taxon>
        <taxon>Arthropoda</taxon>
        <taxon>Hexapoda</taxon>
        <taxon>Insecta</taxon>
        <taxon>Pterygota</taxon>
        <taxon>Neoptera</taxon>
        <taxon>Paraneoptera</taxon>
        <taxon>Hemiptera</taxon>
        <taxon>Auchenorrhyncha</taxon>
        <taxon>Cercopoidea</taxon>
        <taxon>Clastopteridae</taxon>
        <taxon>Clastoptera</taxon>
    </lineage>
</organism>
<feature type="compositionally biased region" description="Acidic residues" evidence="1">
    <location>
        <begin position="197"/>
        <end position="211"/>
    </location>
</feature>
<gene>
    <name evidence="2" type="ORF">g.8563</name>
</gene>
<dbReference type="AlphaFoldDB" id="A0A1B6DAE2"/>
<protein>
    <submittedName>
        <fullName evidence="2">Uncharacterized protein</fullName>
    </submittedName>
</protein>
<feature type="compositionally biased region" description="Polar residues" evidence="1">
    <location>
        <begin position="374"/>
        <end position="390"/>
    </location>
</feature>
<accession>A0A1B6DAE2</accession>
<sequence>PMAFGFHWQRSISLKMKLIATFLVLAAAITTFADTSNVTFIYTSNSTGHNITDPNPVNLSVAKQEDNKPPTHPFINFSGINLAKAPRSLLEALNNTKVWTFILPDDNETRSARMAYPGDVLNTGDVQNQTIYNLDRPYFGDVSGISGGENNDKTSMNSVTFKDDVGENETGAEKGKGENPDRNWDLDPLAKQGNGTEGDDYGNESGTDDISEDGKNNNTDDKDAGPKINTTGMDASVVNSGNMDKQVIVNIDNQFSPNFNFHMNDNKGANTIQRMECKNVEQAVGPDKTMVKSLSCQIVQDNPNSCCVNNTCVCTTSQEVQEPEKTDETYQNNDKFQDERRSRKYKQNQYSRPSQNFRQESWQGQGQGHEVSHNFEQSFSQTYEHNSKQHTSQKPKKGKPIQIPQMATESSSEFTTTEPIWWTTVPTERSQRKKQKKNKRMNKAKESAKAASDLLGECYKKCYMYVKEVEFSGI</sequence>
<reference evidence="2" key="1">
    <citation type="submission" date="2015-12" db="EMBL/GenBank/DDBJ databases">
        <title>De novo transcriptome assembly of four potential Pierce s Disease insect vectors from Arizona vineyards.</title>
        <authorList>
            <person name="Tassone E.E."/>
        </authorList>
    </citation>
    <scope>NUCLEOTIDE SEQUENCE</scope>
</reference>
<feature type="compositionally biased region" description="Basic and acidic residues" evidence="1">
    <location>
        <begin position="212"/>
        <end position="225"/>
    </location>
</feature>
<dbReference type="EMBL" id="GEDC01014629">
    <property type="protein sequence ID" value="JAS22669.1"/>
    <property type="molecule type" value="Transcribed_RNA"/>
</dbReference>
<proteinExistence type="predicted"/>
<feature type="compositionally biased region" description="Polar residues" evidence="1">
    <location>
        <begin position="347"/>
        <end position="364"/>
    </location>
</feature>
<feature type="compositionally biased region" description="Basic residues" evidence="1">
    <location>
        <begin position="431"/>
        <end position="442"/>
    </location>
</feature>
<feature type="compositionally biased region" description="Basic and acidic residues" evidence="1">
    <location>
        <begin position="161"/>
        <end position="185"/>
    </location>
</feature>